<reference evidence="2" key="1">
    <citation type="journal article" date="2022" name="bioRxiv">
        <title>Sequencing and chromosome-scale assembly of the giantPleurodeles waltlgenome.</title>
        <authorList>
            <person name="Brown T."/>
            <person name="Elewa A."/>
            <person name="Iarovenko S."/>
            <person name="Subramanian E."/>
            <person name="Araus A.J."/>
            <person name="Petzold A."/>
            <person name="Susuki M."/>
            <person name="Suzuki K.-i.T."/>
            <person name="Hayashi T."/>
            <person name="Toyoda A."/>
            <person name="Oliveira C."/>
            <person name="Osipova E."/>
            <person name="Leigh N.D."/>
            <person name="Simon A."/>
            <person name="Yun M.H."/>
        </authorList>
    </citation>
    <scope>NUCLEOTIDE SEQUENCE</scope>
    <source>
        <strain evidence="2">20211129_DDA</strain>
        <tissue evidence="2">Liver</tissue>
    </source>
</reference>
<protein>
    <submittedName>
        <fullName evidence="2">Uncharacterized protein</fullName>
    </submittedName>
</protein>
<feature type="region of interest" description="Disordered" evidence="1">
    <location>
        <begin position="1"/>
        <end position="29"/>
    </location>
</feature>
<comment type="caution">
    <text evidence="2">The sequence shown here is derived from an EMBL/GenBank/DDBJ whole genome shotgun (WGS) entry which is preliminary data.</text>
</comment>
<feature type="compositionally biased region" description="Basic and acidic residues" evidence="1">
    <location>
        <begin position="93"/>
        <end position="102"/>
    </location>
</feature>
<name>A0AAV7UES1_PLEWA</name>
<organism evidence="2 3">
    <name type="scientific">Pleurodeles waltl</name>
    <name type="common">Iberian ribbed newt</name>
    <dbReference type="NCBI Taxonomy" id="8319"/>
    <lineage>
        <taxon>Eukaryota</taxon>
        <taxon>Metazoa</taxon>
        <taxon>Chordata</taxon>
        <taxon>Craniata</taxon>
        <taxon>Vertebrata</taxon>
        <taxon>Euteleostomi</taxon>
        <taxon>Amphibia</taxon>
        <taxon>Batrachia</taxon>
        <taxon>Caudata</taxon>
        <taxon>Salamandroidea</taxon>
        <taxon>Salamandridae</taxon>
        <taxon>Pleurodelinae</taxon>
        <taxon>Pleurodeles</taxon>
    </lineage>
</organism>
<feature type="compositionally biased region" description="Basic and acidic residues" evidence="1">
    <location>
        <begin position="44"/>
        <end position="64"/>
    </location>
</feature>
<feature type="region of interest" description="Disordered" evidence="1">
    <location>
        <begin position="41"/>
        <end position="108"/>
    </location>
</feature>
<dbReference type="EMBL" id="JANPWB010000005">
    <property type="protein sequence ID" value="KAJ1187534.1"/>
    <property type="molecule type" value="Genomic_DNA"/>
</dbReference>
<evidence type="ECO:0000313" key="2">
    <source>
        <dbReference type="EMBL" id="KAJ1187534.1"/>
    </source>
</evidence>
<evidence type="ECO:0000256" key="1">
    <source>
        <dbReference type="SAM" id="MobiDB-lite"/>
    </source>
</evidence>
<gene>
    <name evidence="2" type="ORF">NDU88_004309</name>
</gene>
<dbReference type="AlphaFoldDB" id="A0AAV7UES1"/>
<proteinExistence type="predicted"/>
<keyword evidence="3" id="KW-1185">Reference proteome</keyword>
<accession>A0AAV7UES1</accession>
<dbReference type="Proteomes" id="UP001066276">
    <property type="component" value="Chromosome 3_1"/>
</dbReference>
<evidence type="ECO:0000313" key="3">
    <source>
        <dbReference type="Proteomes" id="UP001066276"/>
    </source>
</evidence>
<sequence length="108" mass="11767">MSGFPVTYLGRRSERVEEGEDAGAGNLDIRVPESLKTKVGLHAARAEKEKDANGRGAENRRKEDIGEDEQIIDAYLGERRPSNGRDNTLEGQDGPKKPEVRHVPGGTG</sequence>